<keyword evidence="3 4" id="KW-0119">Carbohydrate metabolism</keyword>
<organism evidence="6 7">
    <name type="scientific">Bacillus timonensis</name>
    <dbReference type="NCBI Taxonomy" id="1033734"/>
    <lineage>
        <taxon>Bacteria</taxon>
        <taxon>Bacillati</taxon>
        <taxon>Bacillota</taxon>
        <taxon>Bacilli</taxon>
        <taxon>Bacillales</taxon>
        <taxon>Bacillaceae</taxon>
        <taxon>Bacillus</taxon>
    </lineage>
</organism>
<dbReference type="EMBL" id="SLUB01000052">
    <property type="protein sequence ID" value="THE10216.1"/>
    <property type="molecule type" value="Genomic_DNA"/>
</dbReference>
<keyword evidence="2 4" id="KW-0378">Hydrolase</keyword>
<dbReference type="InterPro" id="IPR006148">
    <property type="entry name" value="Glc/Gal-6P_isomerase"/>
</dbReference>
<dbReference type="OrthoDB" id="9791139at2"/>
<evidence type="ECO:0000256" key="4">
    <source>
        <dbReference type="HAMAP-Rule" id="MF_01241"/>
    </source>
</evidence>
<dbReference type="RefSeq" id="WP_136381270.1">
    <property type="nucleotide sequence ID" value="NZ_SLUB01000052.1"/>
</dbReference>
<dbReference type="PANTHER" id="PTHR11280:SF5">
    <property type="entry name" value="GLUCOSAMINE-6-PHOSPHATE ISOMERASE"/>
    <property type="match status" value="1"/>
</dbReference>
<dbReference type="InterPro" id="IPR004547">
    <property type="entry name" value="Glucosamine6P_isomerase"/>
</dbReference>
<feature type="active site" description="Proton acceptor; for enolization step" evidence="4">
    <location>
        <position position="67"/>
    </location>
</feature>
<dbReference type="GO" id="GO:0005737">
    <property type="term" value="C:cytoplasm"/>
    <property type="evidence" value="ECO:0007669"/>
    <property type="project" value="TreeGrafter"/>
</dbReference>
<sequence>MKVVAVRNFEEMSQLAAAMISHQVKEKPNSVLGLATGGTVVGTYKELIKDHEQNKTSYENIHTVNLDEYLGIDRNHPNSYYHFMMENLFSHININQENTHIPNGLATNYEEESQKYEQVISDLGGVDLQLLGIGVNGHIGFNEPGTPFDSATHVVELEESTRQANKRFFNSIEEVPTHAVTMGIATIMKSNKILLLVSGKTKAEILEKVINEGITETIPATVLKNHPDVTIIADEEALSLVDDEKKREFDRDKEEFTRTYLLSN</sequence>
<evidence type="ECO:0000256" key="1">
    <source>
        <dbReference type="ARBA" id="ARBA00000644"/>
    </source>
</evidence>
<dbReference type="CDD" id="cd01399">
    <property type="entry name" value="GlcN6P_deaminase"/>
    <property type="match status" value="1"/>
</dbReference>
<dbReference type="GO" id="GO:0005975">
    <property type="term" value="P:carbohydrate metabolic process"/>
    <property type="evidence" value="ECO:0007669"/>
    <property type="project" value="InterPro"/>
</dbReference>
<dbReference type="GO" id="GO:0006043">
    <property type="term" value="P:glucosamine catabolic process"/>
    <property type="evidence" value="ECO:0007669"/>
    <property type="project" value="TreeGrafter"/>
</dbReference>
<dbReference type="PROSITE" id="PS01161">
    <property type="entry name" value="GLC_GALNAC_ISOMERASE"/>
    <property type="match status" value="1"/>
</dbReference>
<accession>A0A4S3PMA4</accession>
<protein>
    <recommendedName>
        <fullName evidence="4">Glucosamine-6-phosphate deaminase</fullName>
        <ecNumber evidence="4">3.5.99.6</ecNumber>
    </recommendedName>
    <alternativeName>
        <fullName evidence="4">GlcN6P deaminase</fullName>
        <shortName evidence="4">GNPDA</shortName>
    </alternativeName>
    <alternativeName>
        <fullName evidence="4">Glucosamine-6-phosphate isomerase</fullName>
    </alternativeName>
</protein>
<comment type="pathway">
    <text evidence="4">Amino-sugar metabolism; N-acetylneuraminate degradation; D-fructose 6-phosphate from N-acetylneuraminate: step 5/5.</text>
</comment>
<dbReference type="GO" id="GO:0006046">
    <property type="term" value="P:N-acetylglucosamine catabolic process"/>
    <property type="evidence" value="ECO:0007669"/>
    <property type="project" value="UniProtKB-UniRule"/>
</dbReference>
<evidence type="ECO:0000256" key="3">
    <source>
        <dbReference type="ARBA" id="ARBA00023277"/>
    </source>
</evidence>
<dbReference type="EC" id="3.5.99.6" evidence="4"/>
<comment type="catalytic activity">
    <reaction evidence="1 4">
        <text>alpha-D-glucosamine 6-phosphate + H2O = beta-D-fructose 6-phosphate + NH4(+)</text>
        <dbReference type="Rhea" id="RHEA:12172"/>
        <dbReference type="ChEBI" id="CHEBI:15377"/>
        <dbReference type="ChEBI" id="CHEBI:28938"/>
        <dbReference type="ChEBI" id="CHEBI:57634"/>
        <dbReference type="ChEBI" id="CHEBI:75989"/>
        <dbReference type="EC" id="3.5.99.6"/>
    </reaction>
</comment>
<comment type="similarity">
    <text evidence="4">Belongs to the glucosamine/galactosamine-6-phosphate isomerase family. NagB subfamily.</text>
</comment>
<dbReference type="SUPFAM" id="SSF100950">
    <property type="entry name" value="NagB/RpiA/CoA transferase-like"/>
    <property type="match status" value="1"/>
</dbReference>
<proteinExistence type="inferred from homology"/>
<dbReference type="GO" id="GO:0042802">
    <property type="term" value="F:identical protein binding"/>
    <property type="evidence" value="ECO:0007669"/>
    <property type="project" value="TreeGrafter"/>
</dbReference>
<dbReference type="HAMAP" id="MF_01241">
    <property type="entry name" value="GlcN6P_deamin"/>
    <property type="match status" value="1"/>
</dbReference>
<dbReference type="UniPathway" id="UPA00629">
    <property type="reaction ID" value="UER00684"/>
</dbReference>
<evidence type="ECO:0000259" key="5">
    <source>
        <dbReference type="Pfam" id="PF01182"/>
    </source>
</evidence>
<dbReference type="InterPro" id="IPR037171">
    <property type="entry name" value="NagB/RpiA_transferase-like"/>
</dbReference>
<dbReference type="FunFam" id="3.40.50.1360:FF:000003">
    <property type="entry name" value="Glucosamine-6-phosphate deaminase"/>
    <property type="match status" value="1"/>
</dbReference>
<feature type="domain" description="Glucosamine/galactosamine-6-phosphate isomerase" evidence="5">
    <location>
        <begin position="11"/>
        <end position="226"/>
    </location>
</feature>
<dbReference type="GO" id="GO:0004342">
    <property type="term" value="F:glucosamine-6-phosphate deaminase activity"/>
    <property type="evidence" value="ECO:0007669"/>
    <property type="project" value="UniProtKB-UniRule"/>
</dbReference>
<gene>
    <name evidence="4 6" type="primary">nagB</name>
    <name evidence="6" type="ORF">E1I69_19645</name>
</gene>
<dbReference type="Pfam" id="PF01182">
    <property type="entry name" value="Glucosamine_iso"/>
    <property type="match status" value="1"/>
</dbReference>
<reference evidence="6 7" key="1">
    <citation type="journal article" date="2019" name="Indoor Air">
        <title>Impacts of indoor surface finishes on bacterial viability.</title>
        <authorList>
            <person name="Hu J."/>
            <person name="Maamar S.B."/>
            <person name="Glawe A.J."/>
            <person name="Gottel N."/>
            <person name="Gilbert J.A."/>
            <person name="Hartmann E.M."/>
        </authorList>
    </citation>
    <scope>NUCLEOTIDE SEQUENCE [LARGE SCALE GENOMIC DNA]</scope>
    <source>
        <strain evidence="6 7">AF060A6</strain>
    </source>
</reference>
<feature type="active site" description="For ring-opening step" evidence="4">
    <location>
        <position position="143"/>
    </location>
</feature>
<dbReference type="NCBIfam" id="TIGR00502">
    <property type="entry name" value="nagB"/>
    <property type="match status" value="1"/>
</dbReference>
<dbReference type="STRING" id="1033734.GCA_000285535_04339"/>
<evidence type="ECO:0000313" key="6">
    <source>
        <dbReference type="EMBL" id="THE10216.1"/>
    </source>
</evidence>
<keyword evidence="7" id="KW-1185">Reference proteome</keyword>
<dbReference type="GO" id="GO:0019262">
    <property type="term" value="P:N-acetylneuraminate catabolic process"/>
    <property type="evidence" value="ECO:0007669"/>
    <property type="project" value="UniProtKB-UniRule"/>
</dbReference>
<evidence type="ECO:0000256" key="2">
    <source>
        <dbReference type="ARBA" id="ARBA00022801"/>
    </source>
</evidence>
<dbReference type="AlphaFoldDB" id="A0A4S3PMA4"/>
<feature type="active site" description="Proton acceptor; for ring-opening step" evidence="4">
    <location>
        <position position="138"/>
    </location>
</feature>
<dbReference type="PANTHER" id="PTHR11280">
    <property type="entry name" value="GLUCOSAMINE-6-PHOSPHATE ISOMERASE"/>
    <property type="match status" value="1"/>
</dbReference>
<dbReference type="Gene3D" id="3.40.50.1360">
    <property type="match status" value="1"/>
</dbReference>
<comment type="function">
    <text evidence="4">Catalyzes the reversible isomerization-deamination of glucosamine 6-phosphate (GlcN6P) to form fructose 6-phosphate (Fru6P) and ammonium ion.</text>
</comment>
<comment type="caution">
    <text evidence="4">Lacks conserved residue(s) required for the propagation of feature annotation.</text>
</comment>
<comment type="caution">
    <text evidence="6">The sequence shown here is derived from an EMBL/GenBank/DDBJ whole genome shotgun (WGS) entry which is preliminary data.</text>
</comment>
<evidence type="ECO:0000313" key="7">
    <source>
        <dbReference type="Proteomes" id="UP000306477"/>
    </source>
</evidence>
<dbReference type="InterPro" id="IPR018321">
    <property type="entry name" value="Glucosamine6P_isomerase_CS"/>
</dbReference>
<name>A0A4S3PMA4_9BACI</name>
<feature type="active site" description="For ring-opening step" evidence="4">
    <location>
        <position position="136"/>
    </location>
</feature>
<dbReference type="Proteomes" id="UP000306477">
    <property type="component" value="Unassembled WGS sequence"/>
</dbReference>